<protein>
    <submittedName>
        <fullName evidence="5">AraC family transcriptional regulator</fullName>
    </submittedName>
</protein>
<dbReference type="Pfam" id="PF02311">
    <property type="entry name" value="AraC_binding"/>
    <property type="match status" value="1"/>
</dbReference>
<dbReference type="InterPro" id="IPR018060">
    <property type="entry name" value="HTH_AraC"/>
</dbReference>
<dbReference type="SUPFAM" id="SSF46689">
    <property type="entry name" value="Homeodomain-like"/>
    <property type="match status" value="2"/>
</dbReference>
<dbReference type="SMART" id="SM00342">
    <property type="entry name" value="HTH_ARAC"/>
    <property type="match status" value="1"/>
</dbReference>
<dbReference type="Gene3D" id="1.10.10.60">
    <property type="entry name" value="Homeodomain-like"/>
    <property type="match status" value="2"/>
</dbReference>
<evidence type="ECO:0000256" key="1">
    <source>
        <dbReference type="ARBA" id="ARBA00023015"/>
    </source>
</evidence>
<evidence type="ECO:0000313" key="5">
    <source>
        <dbReference type="EMBL" id="MDN4604983.1"/>
    </source>
</evidence>
<dbReference type="InterPro" id="IPR037923">
    <property type="entry name" value="HTH-like"/>
</dbReference>
<dbReference type="PANTHER" id="PTHR43280">
    <property type="entry name" value="ARAC-FAMILY TRANSCRIPTIONAL REGULATOR"/>
    <property type="match status" value="1"/>
</dbReference>
<dbReference type="PANTHER" id="PTHR43280:SF30">
    <property type="entry name" value="MMSAB OPERON REGULATORY PROTEIN"/>
    <property type="match status" value="1"/>
</dbReference>
<comment type="caution">
    <text evidence="5">The sequence shown here is derived from an EMBL/GenBank/DDBJ whole genome shotgun (WGS) entry which is preliminary data.</text>
</comment>
<evidence type="ECO:0000256" key="3">
    <source>
        <dbReference type="ARBA" id="ARBA00023163"/>
    </source>
</evidence>
<dbReference type="PROSITE" id="PS01124">
    <property type="entry name" value="HTH_ARAC_FAMILY_2"/>
    <property type="match status" value="1"/>
</dbReference>
<dbReference type="PRINTS" id="PR00032">
    <property type="entry name" value="HTHARAC"/>
</dbReference>
<dbReference type="PROSITE" id="PS00041">
    <property type="entry name" value="HTH_ARAC_FAMILY_1"/>
    <property type="match status" value="1"/>
</dbReference>
<dbReference type="InterPro" id="IPR020449">
    <property type="entry name" value="Tscrpt_reg_AraC-type_HTH"/>
</dbReference>
<dbReference type="Gene3D" id="2.60.120.280">
    <property type="entry name" value="Regulatory protein AraC"/>
    <property type="match status" value="1"/>
</dbReference>
<name>A0ABT8JII6_9BACL</name>
<reference evidence="5" key="1">
    <citation type="submission" date="2023-03" db="EMBL/GenBank/DDBJ databases">
        <title>MT1 and MT2 Draft Genomes of Novel Species.</title>
        <authorList>
            <person name="Venkateswaran K."/>
        </authorList>
    </citation>
    <scope>NUCLEOTIDE SEQUENCE</scope>
    <source>
        <strain evidence="5">F6_3S_P_1C</strain>
    </source>
</reference>
<dbReference type="CDD" id="cd06986">
    <property type="entry name" value="cupin_MmsR-like_N"/>
    <property type="match status" value="1"/>
</dbReference>
<proteinExistence type="predicted"/>
<dbReference type="EMBL" id="JAROCD010000017">
    <property type="protein sequence ID" value="MDN4604983.1"/>
    <property type="molecule type" value="Genomic_DNA"/>
</dbReference>
<evidence type="ECO:0000256" key="2">
    <source>
        <dbReference type="ARBA" id="ARBA00023125"/>
    </source>
</evidence>
<feature type="domain" description="HTH araC/xylS-type" evidence="4">
    <location>
        <begin position="165"/>
        <end position="264"/>
    </location>
</feature>
<organism evidence="5 6">
    <name type="scientific">Paenibacillus vandeheii</name>
    <dbReference type="NCBI Taxonomy" id="3035917"/>
    <lineage>
        <taxon>Bacteria</taxon>
        <taxon>Bacillati</taxon>
        <taxon>Bacillota</taxon>
        <taxon>Bacilli</taxon>
        <taxon>Bacillales</taxon>
        <taxon>Paenibacillaceae</taxon>
        <taxon>Paenibacillus</taxon>
    </lineage>
</organism>
<dbReference type="SUPFAM" id="SSF51215">
    <property type="entry name" value="Regulatory protein AraC"/>
    <property type="match status" value="1"/>
</dbReference>
<evidence type="ECO:0000313" key="6">
    <source>
        <dbReference type="Proteomes" id="UP001174205"/>
    </source>
</evidence>
<keyword evidence="1" id="KW-0805">Transcription regulation</keyword>
<dbReference type="InterPro" id="IPR003313">
    <property type="entry name" value="AraC-bd"/>
</dbReference>
<dbReference type="Proteomes" id="UP001174205">
    <property type="component" value="Unassembled WGS sequence"/>
</dbReference>
<dbReference type="RefSeq" id="WP_301249403.1">
    <property type="nucleotide sequence ID" value="NZ_JAROCD010000017.1"/>
</dbReference>
<keyword evidence="3" id="KW-0804">Transcription</keyword>
<dbReference type="InterPro" id="IPR018062">
    <property type="entry name" value="HTH_AraC-typ_CS"/>
</dbReference>
<keyword evidence="6" id="KW-1185">Reference proteome</keyword>
<dbReference type="Pfam" id="PF12833">
    <property type="entry name" value="HTH_18"/>
    <property type="match status" value="1"/>
</dbReference>
<gene>
    <name evidence="5" type="ORF">P5G61_27405</name>
</gene>
<dbReference type="InterPro" id="IPR009057">
    <property type="entry name" value="Homeodomain-like_sf"/>
</dbReference>
<keyword evidence="2" id="KW-0238">DNA-binding</keyword>
<accession>A0ABT8JII6</accession>
<evidence type="ECO:0000259" key="4">
    <source>
        <dbReference type="PROSITE" id="PS01124"/>
    </source>
</evidence>
<sequence length="283" mass="32750">MNPIWHESSRAIHLYFISGGHKPVNLHQWGPGVRDVYALHYIIRGQGTLETGGRVFRLGAGESFIIFPQKEIYYYPDPLDPWEYVWVEFSGEDAGRLLELTELSEVEPVVTVAPETLQPFFHLAWNSGASPYEILRADARLRLLLSYYMEYYPKEPQVDTKDYVWLARKYIEQNYWKPALTVTEIVKAVNLERSYLFRQFKGATGKSVLEYITSCRIRRACELLKTSGLPIQSVAYSVGYNDPLYFSKVFKKATSHTPSAYMMLHAETAEFQRNRAQLPDSRK</sequence>